<organism evidence="7 8">
    <name type="scientific">Paraburkholderia fungorum</name>
    <dbReference type="NCBI Taxonomy" id="134537"/>
    <lineage>
        <taxon>Bacteria</taxon>
        <taxon>Pseudomonadati</taxon>
        <taxon>Pseudomonadota</taxon>
        <taxon>Betaproteobacteria</taxon>
        <taxon>Burkholderiales</taxon>
        <taxon>Burkholderiaceae</taxon>
        <taxon>Paraburkholderia</taxon>
    </lineage>
</organism>
<dbReference type="PANTHER" id="PTHR43716">
    <property type="entry name" value="D-2-HYDROXYGLUTARATE DEHYDROGENASE, MITOCHONDRIAL"/>
    <property type="match status" value="1"/>
</dbReference>
<dbReference type="FunFam" id="1.10.45.10:FF:000001">
    <property type="entry name" value="D-lactate dehydrogenase mitochondrial"/>
    <property type="match status" value="1"/>
</dbReference>
<dbReference type="Proteomes" id="UP000283709">
    <property type="component" value="Unassembled WGS sequence"/>
</dbReference>
<dbReference type="Gene3D" id="1.10.45.10">
    <property type="entry name" value="Vanillyl-alcohol Oxidase, Chain A, domain 4"/>
    <property type="match status" value="1"/>
</dbReference>
<dbReference type="InterPro" id="IPR016171">
    <property type="entry name" value="Vanillyl_alc_oxidase_C-sub2"/>
</dbReference>
<dbReference type="Gene3D" id="3.30.43.10">
    <property type="entry name" value="Uridine Diphospho-n-acetylenolpyruvylglucosamine Reductase, domain 2"/>
    <property type="match status" value="1"/>
</dbReference>
<dbReference type="Gene3D" id="3.30.70.2740">
    <property type="match status" value="1"/>
</dbReference>
<protein>
    <submittedName>
        <fullName evidence="7">FAD-linked oxidase</fullName>
    </submittedName>
</protein>
<dbReference type="GO" id="GO:0016491">
    <property type="term" value="F:oxidoreductase activity"/>
    <property type="evidence" value="ECO:0007669"/>
    <property type="project" value="UniProtKB-KW"/>
</dbReference>
<dbReference type="GO" id="GO:0071949">
    <property type="term" value="F:FAD binding"/>
    <property type="evidence" value="ECO:0007669"/>
    <property type="project" value="InterPro"/>
</dbReference>
<dbReference type="Pfam" id="PF02913">
    <property type="entry name" value="FAD-oxidase_C"/>
    <property type="match status" value="1"/>
</dbReference>
<dbReference type="AlphaFoldDB" id="A0A3R7E8A1"/>
<dbReference type="Pfam" id="PF01565">
    <property type="entry name" value="FAD_binding_4"/>
    <property type="match status" value="1"/>
</dbReference>
<keyword evidence="3" id="KW-0285">Flavoprotein</keyword>
<dbReference type="RefSeq" id="WP_120344554.1">
    <property type="nucleotide sequence ID" value="NZ_MCAS01000011.1"/>
</dbReference>
<evidence type="ECO:0000313" key="7">
    <source>
        <dbReference type="EMBL" id="RKF47112.1"/>
    </source>
</evidence>
<dbReference type="InterPro" id="IPR036318">
    <property type="entry name" value="FAD-bd_PCMH-like_sf"/>
</dbReference>
<dbReference type="InterPro" id="IPR016169">
    <property type="entry name" value="FAD-bd_PCMH_sub2"/>
</dbReference>
<dbReference type="PANTHER" id="PTHR43716:SF1">
    <property type="entry name" value="D-2-HYDROXYGLUTARATE DEHYDROGENASE, MITOCHONDRIAL"/>
    <property type="match status" value="1"/>
</dbReference>
<comment type="caution">
    <text evidence="7">The sequence shown here is derived from an EMBL/GenBank/DDBJ whole genome shotgun (WGS) entry which is preliminary data.</text>
</comment>
<dbReference type="SUPFAM" id="SSF55103">
    <property type="entry name" value="FAD-linked oxidases, C-terminal domain"/>
    <property type="match status" value="1"/>
</dbReference>
<evidence type="ECO:0000256" key="1">
    <source>
        <dbReference type="ARBA" id="ARBA00001974"/>
    </source>
</evidence>
<dbReference type="Gene3D" id="3.30.465.10">
    <property type="match status" value="1"/>
</dbReference>
<dbReference type="InterPro" id="IPR006094">
    <property type="entry name" value="Oxid_FAD_bind_N"/>
</dbReference>
<evidence type="ECO:0000256" key="5">
    <source>
        <dbReference type="ARBA" id="ARBA00023002"/>
    </source>
</evidence>
<name>A0A3R7E8A1_9BURK</name>
<evidence type="ECO:0000313" key="8">
    <source>
        <dbReference type="Proteomes" id="UP000283709"/>
    </source>
</evidence>
<dbReference type="EMBL" id="MCAS01000011">
    <property type="protein sequence ID" value="RKF47112.1"/>
    <property type="molecule type" value="Genomic_DNA"/>
</dbReference>
<dbReference type="InterPro" id="IPR016167">
    <property type="entry name" value="FAD-bd_PCMH_sub1"/>
</dbReference>
<dbReference type="Gene3D" id="3.30.70.2190">
    <property type="match status" value="1"/>
</dbReference>
<keyword evidence="4" id="KW-0274">FAD</keyword>
<evidence type="ECO:0000256" key="4">
    <source>
        <dbReference type="ARBA" id="ARBA00022827"/>
    </source>
</evidence>
<dbReference type="GO" id="GO:0022904">
    <property type="term" value="P:respiratory electron transport chain"/>
    <property type="evidence" value="ECO:0007669"/>
    <property type="project" value="TreeGrafter"/>
</dbReference>
<evidence type="ECO:0000259" key="6">
    <source>
        <dbReference type="PROSITE" id="PS51387"/>
    </source>
</evidence>
<dbReference type="InterPro" id="IPR004113">
    <property type="entry name" value="FAD-bd_oxidored_4_C"/>
</dbReference>
<sequence length="474" mass="50547">MIQLAHEDAALPADAIGELIAQLGAEVVTLPDAFGSRNFTDWSGVAGAQPRALIRPRNTAEVARALAICQRHRQPVVTQGGLTGLAGGACLCGGEVALSLERMNAIESLDTVSGTMTVQTGALLQTVQEAALAAGWFFPLDLGARGSCTIGGNLATNAGGNRVIRYGMMRDQVLAVEAVCADGAVIGELQPMIKNNCGYDTRNLLIGSEGTLAVLTRAVLRLRPRPRSVATAWCGLADYAAVTRLLTVAQAELPAGVSAFEVMWPGYYDFVLDRLPALRAPLAQRHAFYVLLESTGGDAARHTEDFENALAGLLEDGTVTDAAIASNERDALAFWAIRDAPGEYPKLIPGMVAFDISFPIAQIGEVAQRCETALKTRWPDCVALVYGHLGDGNLHVVVHRPGISKETARDIETLVYGLTREYNGSVSAEHGIGLKKRDVLGHTRKPEHVRSMRAIKAALDPCNILNPHKLFGTD</sequence>
<feature type="domain" description="FAD-binding PCMH-type" evidence="6">
    <location>
        <begin position="46"/>
        <end position="225"/>
    </location>
</feature>
<evidence type="ECO:0000256" key="2">
    <source>
        <dbReference type="ARBA" id="ARBA00008000"/>
    </source>
</evidence>
<dbReference type="PROSITE" id="PS51387">
    <property type="entry name" value="FAD_PCMH"/>
    <property type="match status" value="1"/>
</dbReference>
<dbReference type="InterPro" id="IPR016164">
    <property type="entry name" value="FAD-linked_Oxase-like_C"/>
</dbReference>
<accession>A0A3R7E8A1</accession>
<gene>
    <name evidence="7" type="ORF">BCY88_24470</name>
</gene>
<reference evidence="7 8" key="1">
    <citation type="submission" date="2016-07" db="EMBL/GenBank/DDBJ databases">
        <title>Genome analysis of Burkholderia fungorum ES3-20.</title>
        <authorList>
            <person name="Xu D."/>
            <person name="Yao R."/>
            <person name="Zheng S."/>
        </authorList>
    </citation>
    <scope>NUCLEOTIDE SEQUENCE [LARGE SCALE GENOMIC DNA]</scope>
    <source>
        <strain evidence="7 8">ES3-20</strain>
    </source>
</reference>
<dbReference type="SUPFAM" id="SSF56176">
    <property type="entry name" value="FAD-binding/transporter-associated domain-like"/>
    <property type="match status" value="1"/>
</dbReference>
<evidence type="ECO:0000256" key="3">
    <source>
        <dbReference type="ARBA" id="ARBA00022630"/>
    </source>
</evidence>
<dbReference type="InterPro" id="IPR051264">
    <property type="entry name" value="FAD-oxidored/transferase_4"/>
</dbReference>
<keyword evidence="5" id="KW-0560">Oxidoreductase</keyword>
<proteinExistence type="inferred from homology"/>
<dbReference type="InterPro" id="IPR016166">
    <property type="entry name" value="FAD-bd_PCMH"/>
</dbReference>
<dbReference type="OrthoDB" id="8522822at2"/>
<comment type="cofactor">
    <cofactor evidence="1">
        <name>FAD</name>
        <dbReference type="ChEBI" id="CHEBI:57692"/>
    </cofactor>
</comment>
<comment type="similarity">
    <text evidence="2">Belongs to the FAD-binding oxidoreductase/transferase type 4 family.</text>
</comment>